<dbReference type="InterPro" id="IPR023214">
    <property type="entry name" value="HAD_sf"/>
</dbReference>
<dbReference type="NCBIfam" id="TIGR01509">
    <property type="entry name" value="HAD-SF-IA-v3"/>
    <property type="match status" value="1"/>
</dbReference>
<dbReference type="Gene3D" id="3.40.50.1000">
    <property type="entry name" value="HAD superfamily/HAD-like"/>
    <property type="match status" value="1"/>
</dbReference>
<proteinExistence type="predicted"/>
<dbReference type="Proteomes" id="UP000530660">
    <property type="component" value="Unassembled WGS sequence"/>
</dbReference>
<evidence type="ECO:0000313" key="3">
    <source>
        <dbReference type="Proteomes" id="UP000530660"/>
    </source>
</evidence>
<feature type="compositionally biased region" description="Polar residues" evidence="1">
    <location>
        <begin position="15"/>
        <end position="24"/>
    </location>
</feature>
<feature type="region of interest" description="Disordered" evidence="1">
    <location>
        <begin position="1"/>
        <end position="26"/>
    </location>
</feature>
<dbReference type="SUPFAM" id="SSF56784">
    <property type="entry name" value="HAD-like"/>
    <property type="match status" value="1"/>
</dbReference>
<gene>
    <name evidence="2" type="ORF">F1559_003652</name>
</gene>
<dbReference type="InterPro" id="IPR006439">
    <property type="entry name" value="HAD-SF_hydro_IA"/>
</dbReference>
<dbReference type="AlphaFoldDB" id="A0A7J7IJ74"/>
<reference evidence="2 3" key="1">
    <citation type="journal article" date="2020" name="J. Phycol.">
        <title>Comparative genome analysis reveals Cyanidiococcus gen. nov., a new extremophilic red algal genus sister to Cyanidioschyzon (Cyanidioschyzonaceae, Rhodophyta).</title>
        <authorList>
            <person name="Liu S.-L."/>
            <person name="Chiang Y.-R."/>
            <person name="Yoon H.S."/>
            <person name="Fu H.-Y."/>
        </authorList>
    </citation>
    <scope>NUCLEOTIDE SEQUENCE [LARGE SCALE GENOMIC DNA]</scope>
    <source>
        <strain evidence="2 3">THAL066</strain>
    </source>
</reference>
<keyword evidence="3" id="KW-1185">Reference proteome</keyword>
<evidence type="ECO:0000313" key="2">
    <source>
        <dbReference type="EMBL" id="KAF6002794.1"/>
    </source>
</evidence>
<dbReference type="Pfam" id="PF00702">
    <property type="entry name" value="Hydrolase"/>
    <property type="match status" value="1"/>
</dbReference>
<dbReference type="PANTHER" id="PTHR43611">
    <property type="entry name" value="ALPHA-D-GLUCOSE 1-PHOSPHATE PHOSPHATASE"/>
    <property type="match status" value="1"/>
</dbReference>
<dbReference type="SFLD" id="SFLDG01129">
    <property type="entry name" value="C1.5:_HAD__Beta-PGM__Phosphata"/>
    <property type="match status" value="1"/>
</dbReference>
<name>A0A7J7IJ74_9RHOD</name>
<accession>A0A7J7IJ74</accession>
<comment type="caution">
    <text evidence="2">The sequence shown here is derived from an EMBL/GenBank/DDBJ whole genome shotgun (WGS) entry which is preliminary data.</text>
</comment>
<dbReference type="EMBL" id="VWRR01000009">
    <property type="protein sequence ID" value="KAF6002794.1"/>
    <property type="molecule type" value="Genomic_DNA"/>
</dbReference>
<organism evidence="2 3">
    <name type="scientific">Cyanidiococcus yangmingshanensis</name>
    <dbReference type="NCBI Taxonomy" id="2690220"/>
    <lineage>
        <taxon>Eukaryota</taxon>
        <taxon>Rhodophyta</taxon>
        <taxon>Bangiophyceae</taxon>
        <taxon>Cyanidiales</taxon>
        <taxon>Cyanidiaceae</taxon>
        <taxon>Cyanidiococcus</taxon>
    </lineage>
</organism>
<protein>
    <submittedName>
        <fullName evidence="2">Uncharacterized protein</fullName>
    </submittedName>
</protein>
<evidence type="ECO:0000256" key="1">
    <source>
        <dbReference type="SAM" id="MobiDB-lite"/>
    </source>
</evidence>
<dbReference type="PANTHER" id="PTHR43611:SF3">
    <property type="entry name" value="FLAVIN MONONUCLEOTIDE HYDROLASE 1, CHLOROPLATIC"/>
    <property type="match status" value="1"/>
</dbReference>
<dbReference type="OrthoDB" id="2012566at2759"/>
<dbReference type="SFLD" id="SFLDS00003">
    <property type="entry name" value="Haloacid_Dehalogenase"/>
    <property type="match status" value="1"/>
</dbReference>
<sequence length="313" mass="36128">MRSSADDHSAPVSGASDQQDQAEYQSMRVAASTPSKAFFFDIMGTLVRDPFFEDMYRHFGFATHADFIAAKHPETWIRFERGEVSATELARLFFRPRQTLSPALARYAKFDPDRFESYLRDSYAFLDEGMESLLAWLASKRPRYTVHAFSNYPRYYRLIEEKLNLSRYLQWTAVSCEIGVRKPAPEAYIEAARRAGVPLSHCVLIDDQQRNIEGARKAGFGAAILFPGTSASLWPQLRASPIRSRRALTMQLAVKKCSRSGMVANRLRYDHLSAIEQRRPKRCMRHLMKTRHRCHITMMNNLVSKEVFTDRER</sequence>
<dbReference type="InterPro" id="IPR036412">
    <property type="entry name" value="HAD-like_sf"/>
</dbReference>